<dbReference type="OrthoDB" id="680057at2"/>
<keyword evidence="1" id="KW-0812">Transmembrane</keyword>
<proteinExistence type="predicted"/>
<feature type="transmembrane region" description="Helical" evidence="1">
    <location>
        <begin position="67"/>
        <end position="91"/>
    </location>
</feature>
<dbReference type="Proteomes" id="UP000321204">
    <property type="component" value="Chromosome"/>
</dbReference>
<name>A0A5B8UES0_9BACT</name>
<keyword evidence="3" id="KW-1185">Reference proteome</keyword>
<feature type="transmembrane region" description="Helical" evidence="1">
    <location>
        <begin position="103"/>
        <end position="120"/>
    </location>
</feature>
<organism evidence="2 3">
    <name type="scientific">Flavisolibacter ginsenosidimutans</name>
    <dbReference type="NCBI Taxonomy" id="661481"/>
    <lineage>
        <taxon>Bacteria</taxon>
        <taxon>Pseudomonadati</taxon>
        <taxon>Bacteroidota</taxon>
        <taxon>Chitinophagia</taxon>
        <taxon>Chitinophagales</taxon>
        <taxon>Chitinophagaceae</taxon>
        <taxon>Flavisolibacter</taxon>
    </lineage>
</organism>
<evidence type="ECO:0000256" key="1">
    <source>
        <dbReference type="SAM" id="Phobius"/>
    </source>
</evidence>
<evidence type="ECO:0000313" key="2">
    <source>
        <dbReference type="EMBL" id="QEC55074.1"/>
    </source>
</evidence>
<reference evidence="2 3" key="1">
    <citation type="journal article" date="2015" name="Int. J. Syst. Evol. Microbiol.">
        <title>Flavisolibacter ginsenosidimutans sp. nov., with ginsenoside-converting activity isolated from soil used for cultivating ginseng.</title>
        <authorList>
            <person name="Zhao Y."/>
            <person name="Liu Q."/>
            <person name="Kang M.S."/>
            <person name="Jin F."/>
            <person name="Yu H."/>
            <person name="Im W.T."/>
        </authorList>
    </citation>
    <scope>NUCLEOTIDE SEQUENCE [LARGE SCALE GENOMIC DNA]</scope>
    <source>
        <strain evidence="2 3">Gsoil 636</strain>
    </source>
</reference>
<feature type="transmembrane region" description="Helical" evidence="1">
    <location>
        <begin position="31"/>
        <end position="55"/>
    </location>
</feature>
<dbReference type="AlphaFoldDB" id="A0A5B8UES0"/>
<evidence type="ECO:0000313" key="3">
    <source>
        <dbReference type="Proteomes" id="UP000321204"/>
    </source>
</evidence>
<accession>A0A5B8UES0</accession>
<dbReference type="KEGG" id="fgg:FSB75_03865"/>
<keyword evidence="1" id="KW-1133">Transmembrane helix</keyword>
<protein>
    <submittedName>
        <fullName evidence="2">Uncharacterized protein</fullName>
    </submittedName>
</protein>
<keyword evidence="1" id="KW-0472">Membrane</keyword>
<gene>
    <name evidence="2" type="ORF">FSB75_03865</name>
</gene>
<dbReference type="EMBL" id="CP042433">
    <property type="protein sequence ID" value="QEC55074.1"/>
    <property type="molecule type" value="Genomic_DNA"/>
</dbReference>
<sequence length="125" mass="14631">MEGFWQRGLSSYVQFKRDKINSFDLILSMRWLLFLSRLAFVCNCFFLLALSLQFGRWFQNQDAEATIIIIGYFMSALLNPVALVCYALLFFVKRAGLNPVPKWLMVANSLFLIFQVFYILHLNGR</sequence>
<dbReference type="RefSeq" id="WP_146783042.1">
    <property type="nucleotide sequence ID" value="NZ_BAABIO010000006.1"/>
</dbReference>